<dbReference type="AlphaFoldDB" id="A0A7T0KGB6"/>
<dbReference type="InterPro" id="IPR004638">
    <property type="entry name" value="EmrB-like"/>
</dbReference>
<comment type="subcellular location">
    <subcellularLocation>
        <location evidence="1">Cell membrane</location>
        <topology evidence="1">Multi-pass membrane protein</topology>
    </subcellularLocation>
</comment>
<dbReference type="Gene3D" id="1.20.1250.20">
    <property type="entry name" value="MFS general substrate transporter like domains"/>
    <property type="match status" value="1"/>
</dbReference>
<feature type="transmembrane region" description="Helical" evidence="8">
    <location>
        <begin position="398"/>
        <end position="422"/>
    </location>
</feature>
<dbReference type="EMBL" id="CP064954">
    <property type="protein sequence ID" value="QPK79886.1"/>
    <property type="molecule type" value="Genomic_DNA"/>
</dbReference>
<organism evidence="10 11">
    <name type="scientific">Corynebacterium lizhenjunii</name>
    <dbReference type="NCBI Taxonomy" id="2709394"/>
    <lineage>
        <taxon>Bacteria</taxon>
        <taxon>Bacillati</taxon>
        <taxon>Actinomycetota</taxon>
        <taxon>Actinomycetes</taxon>
        <taxon>Mycobacteriales</taxon>
        <taxon>Corynebacteriaceae</taxon>
        <taxon>Corynebacterium</taxon>
    </lineage>
</organism>
<evidence type="ECO:0000256" key="5">
    <source>
        <dbReference type="ARBA" id="ARBA00022692"/>
    </source>
</evidence>
<feature type="transmembrane region" description="Helical" evidence="8">
    <location>
        <begin position="110"/>
        <end position="130"/>
    </location>
</feature>
<evidence type="ECO:0000313" key="11">
    <source>
        <dbReference type="Proteomes" id="UP000594681"/>
    </source>
</evidence>
<dbReference type="InterPro" id="IPR020846">
    <property type="entry name" value="MFS_dom"/>
</dbReference>
<keyword evidence="3" id="KW-0813">Transport</keyword>
<evidence type="ECO:0000256" key="3">
    <source>
        <dbReference type="ARBA" id="ARBA00022448"/>
    </source>
</evidence>
<feature type="transmembrane region" description="Helical" evidence="8">
    <location>
        <begin position="80"/>
        <end position="98"/>
    </location>
</feature>
<feature type="transmembrane region" description="Helical" evidence="8">
    <location>
        <begin position="434"/>
        <end position="452"/>
    </location>
</feature>
<dbReference type="CDD" id="cd17502">
    <property type="entry name" value="MFS_Azr1_MDR_like"/>
    <property type="match status" value="1"/>
</dbReference>
<feature type="transmembrane region" description="Helical" evidence="8">
    <location>
        <begin position="45"/>
        <end position="68"/>
    </location>
</feature>
<feature type="transmembrane region" description="Helical" evidence="8">
    <location>
        <begin position="366"/>
        <end position="383"/>
    </location>
</feature>
<feature type="transmembrane region" description="Helical" evidence="8">
    <location>
        <begin position="231"/>
        <end position="252"/>
    </location>
</feature>
<evidence type="ECO:0000256" key="7">
    <source>
        <dbReference type="ARBA" id="ARBA00023136"/>
    </source>
</evidence>
<feature type="transmembrane region" description="Helical" evidence="8">
    <location>
        <begin position="169"/>
        <end position="187"/>
    </location>
</feature>
<feature type="transmembrane region" description="Helical" evidence="8">
    <location>
        <begin position="199"/>
        <end position="219"/>
    </location>
</feature>
<dbReference type="PROSITE" id="PS00217">
    <property type="entry name" value="SUGAR_TRANSPORT_2"/>
    <property type="match status" value="1"/>
</dbReference>
<dbReference type="PANTHER" id="PTHR23501">
    <property type="entry name" value="MAJOR FACILITATOR SUPERFAMILY"/>
    <property type="match status" value="1"/>
</dbReference>
<proteinExistence type="inferred from homology"/>
<evidence type="ECO:0000313" key="10">
    <source>
        <dbReference type="EMBL" id="QPK79886.1"/>
    </source>
</evidence>
<evidence type="ECO:0000259" key="9">
    <source>
        <dbReference type="PROSITE" id="PS50850"/>
    </source>
</evidence>
<dbReference type="KEGG" id="cliz:G7Y31_04105"/>
<dbReference type="PANTHER" id="PTHR23501:SF197">
    <property type="entry name" value="COMD"/>
    <property type="match status" value="1"/>
</dbReference>
<feature type="transmembrane region" description="Helical" evidence="8">
    <location>
        <begin position="136"/>
        <end position="157"/>
    </location>
</feature>
<dbReference type="Proteomes" id="UP000594681">
    <property type="component" value="Chromosome"/>
</dbReference>
<dbReference type="PRINTS" id="PR01036">
    <property type="entry name" value="TCRTETB"/>
</dbReference>
<feature type="domain" description="Major facilitator superfamily (MFS) profile" evidence="9">
    <location>
        <begin position="46"/>
        <end position="539"/>
    </location>
</feature>
<evidence type="ECO:0000256" key="2">
    <source>
        <dbReference type="ARBA" id="ARBA00007520"/>
    </source>
</evidence>
<keyword evidence="5 8" id="KW-0812">Transmembrane</keyword>
<protein>
    <submittedName>
        <fullName evidence="10">MFS transporter</fullName>
    </submittedName>
</protein>
<dbReference type="InterPro" id="IPR036259">
    <property type="entry name" value="MFS_trans_sf"/>
</dbReference>
<keyword evidence="6 8" id="KW-1133">Transmembrane helix</keyword>
<dbReference type="GO" id="GO:0005886">
    <property type="term" value="C:plasma membrane"/>
    <property type="evidence" value="ECO:0007669"/>
    <property type="project" value="UniProtKB-SubCell"/>
</dbReference>
<feature type="transmembrane region" description="Helical" evidence="8">
    <location>
        <begin position="301"/>
        <end position="321"/>
    </location>
</feature>
<evidence type="ECO:0000256" key="1">
    <source>
        <dbReference type="ARBA" id="ARBA00004651"/>
    </source>
</evidence>
<dbReference type="GO" id="GO:0022857">
    <property type="term" value="F:transmembrane transporter activity"/>
    <property type="evidence" value="ECO:0007669"/>
    <property type="project" value="InterPro"/>
</dbReference>
<dbReference type="InterPro" id="IPR005829">
    <property type="entry name" value="Sugar_transporter_CS"/>
</dbReference>
<reference evidence="10 11" key="1">
    <citation type="submission" date="2020-11" db="EMBL/GenBank/DDBJ databases">
        <title>Corynebacterium sp. ZJ-599.</title>
        <authorList>
            <person name="Zhou J."/>
        </authorList>
    </citation>
    <scope>NUCLEOTIDE SEQUENCE [LARGE SCALE GENOMIC DNA]</scope>
    <source>
        <strain evidence="10 11">ZJ-599</strain>
    </source>
</reference>
<name>A0A7T0KGB6_9CORY</name>
<evidence type="ECO:0000256" key="8">
    <source>
        <dbReference type="SAM" id="Phobius"/>
    </source>
</evidence>
<gene>
    <name evidence="10" type="ORF">G7Y31_04105</name>
</gene>
<keyword evidence="11" id="KW-1185">Reference proteome</keyword>
<comment type="similarity">
    <text evidence="2">Belongs to the major facilitator superfamily. TCR/Tet family.</text>
</comment>
<accession>A0A7T0KGB6</accession>
<evidence type="ECO:0000256" key="4">
    <source>
        <dbReference type="ARBA" id="ARBA00022475"/>
    </source>
</evidence>
<dbReference type="SUPFAM" id="SSF103473">
    <property type="entry name" value="MFS general substrate transporter"/>
    <property type="match status" value="1"/>
</dbReference>
<dbReference type="NCBIfam" id="TIGR00711">
    <property type="entry name" value="efflux_EmrB"/>
    <property type="match status" value="1"/>
</dbReference>
<dbReference type="PROSITE" id="PS50850">
    <property type="entry name" value="MFS"/>
    <property type="match status" value="1"/>
</dbReference>
<dbReference type="Gene3D" id="1.20.1720.10">
    <property type="entry name" value="Multidrug resistance protein D"/>
    <property type="match status" value="1"/>
</dbReference>
<sequence length="544" mass="57763">MDSPVRPRHGLGCLSTPAARCRLRALNLYRERTVMVAKPTHNLPLVFSALVLTMLMSSLGQMIFSTALPTIVGELGGVEHMSWVISAFLTTMTIGMPLSGKLGDMVGRKWLYIGGIGVFVVGSTLGGFAQSMAVLIIGRAIQGFGAGFMMISSQAIIAEVTTSRERGKFMGIMGGVFGLSSVLGPVLGGWFTDGPGWRWGLWMNIPLGLLAMTVCTLVLKLRVGEVSLKRFDALGATTIAITTTCLILMTTWGGSEYAWTSPTILSLAAAVVLGIAATIVVESRADEPLIPIELFKNRNMVLTTGATTVLGLTMFGVLGYMPTYLQMVHTLTPTQAGLMMIPMMVGLIITSTAVGFLIARTGHYKAYPIIGLAITAAALWWMSHLSAQTSLQQLGVEFLVFGIGLGFVQQVLVLIVQNSFPLTLVGTATAANNFFRQIGGALGASLVGSFFIHNMKNELEANLPQAFARMGDAGAAYAQEFAHSGASSLTPSSVSALPDPIREVVLHAYNDGLTPVIALMVPLAIAALLLVLPITEEHLKETIS</sequence>
<feature type="transmembrane region" description="Helical" evidence="8">
    <location>
        <begin position="516"/>
        <end position="535"/>
    </location>
</feature>
<keyword evidence="4" id="KW-1003">Cell membrane</keyword>
<keyword evidence="7 8" id="KW-0472">Membrane</keyword>
<dbReference type="FunFam" id="1.20.1720.10:FF:000004">
    <property type="entry name" value="EmrB/QacA family drug resistance transporter"/>
    <property type="match status" value="1"/>
</dbReference>
<feature type="transmembrane region" description="Helical" evidence="8">
    <location>
        <begin position="264"/>
        <end position="281"/>
    </location>
</feature>
<dbReference type="Pfam" id="PF07690">
    <property type="entry name" value="MFS_1"/>
    <property type="match status" value="1"/>
</dbReference>
<evidence type="ECO:0000256" key="6">
    <source>
        <dbReference type="ARBA" id="ARBA00022989"/>
    </source>
</evidence>
<feature type="transmembrane region" description="Helical" evidence="8">
    <location>
        <begin position="341"/>
        <end position="359"/>
    </location>
</feature>
<dbReference type="InterPro" id="IPR011701">
    <property type="entry name" value="MFS"/>
</dbReference>
<dbReference type="RefSeq" id="WP_165007684.1">
    <property type="nucleotide sequence ID" value="NZ_CP064954.1"/>
</dbReference>